<dbReference type="EMBL" id="MNPL01006640">
    <property type="protein sequence ID" value="OQR75246.1"/>
    <property type="molecule type" value="Genomic_DNA"/>
</dbReference>
<dbReference type="InParanoid" id="A0A1V9XP37"/>
<dbReference type="Pfam" id="PF10277">
    <property type="entry name" value="Frag1"/>
    <property type="match status" value="1"/>
</dbReference>
<evidence type="ECO:0000256" key="6">
    <source>
        <dbReference type="SAM" id="Phobius"/>
    </source>
</evidence>
<feature type="domain" description="CWH43-like N-terminal" evidence="7">
    <location>
        <begin position="3"/>
        <end position="211"/>
    </location>
</feature>
<feature type="transmembrane region" description="Helical" evidence="6">
    <location>
        <begin position="67"/>
        <end position="88"/>
    </location>
</feature>
<feature type="transmembrane region" description="Helical" evidence="6">
    <location>
        <begin position="189"/>
        <end position="210"/>
    </location>
</feature>
<keyword evidence="5 6" id="KW-0472">Membrane</keyword>
<evidence type="ECO:0000313" key="8">
    <source>
        <dbReference type="EMBL" id="OQR75246.1"/>
    </source>
</evidence>
<evidence type="ECO:0000256" key="2">
    <source>
        <dbReference type="ARBA" id="ARBA00006565"/>
    </source>
</evidence>
<evidence type="ECO:0000256" key="4">
    <source>
        <dbReference type="ARBA" id="ARBA00022989"/>
    </source>
</evidence>
<dbReference type="PANTHER" id="PTHR21324:SF2">
    <property type="entry name" value="EG:22E5.9 PROTEIN"/>
    <property type="match status" value="1"/>
</dbReference>
<dbReference type="InterPro" id="IPR050911">
    <property type="entry name" value="DRAM/TMEM150_Autophagy_Mod"/>
</dbReference>
<dbReference type="GO" id="GO:0012505">
    <property type="term" value="C:endomembrane system"/>
    <property type="evidence" value="ECO:0007669"/>
    <property type="project" value="UniProtKB-SubCell"/>
</dbReference>
<protein>
    <submittedName>
        <fullName evidence="8">DNA damage-regulated autophagy modulator protein 1-like</fullName>
    </submittedName>
</protein>
<evidence type="ECO:0000256" key="5">
    <source>
        <dbReference type="ARBA" id="ARBA00023136"/>
    </source>
</evidence>
<evidence type="ECO:0000259" key="7">
    <source>
        <dbReference type="Pfam" id="PF10277"/>
    </source>
</evidence>
<evidence type="ECO:0000256" key="3">
    <source>
        <dbReference type="ARBA" id="ARBA00022692"/>
    </source>
</evidence>
<proteinExistence type="inferred from homology"/>
<accession>A0A1V9XP37</accession>
<dbReference type="AlphaFoldDB" id="A0A1V9XP37"/>
<feature type="transmembrane region" description="Helical" evidence="6">
    <location>
        <begin position="31"/>
        <end position="55"/>
    </location>
</feature>
<dbReference type="OrthoDB" id="191706at2759"/>
<comment type="subcellular location">
    <subcellularLocation>
        <location evidence="1">Endomembrane system</location>
        <topology evidence="1">Multi-pass membrane protein</topology>
    </subcellularLocation>
</comment>
<evidence type="ECO:0000256" key="1">
    <source>
        <dbReference type="ARBA" id="ARBA00004127"/>
    </source>
</evidence>
<gene>
    <name evidence="8" type="ORF">BIW11_08549</name>
</gene>
<comment type="caution">
    <text evidence="8">The sequence shown here is derived from an EMBL/GenBank/DDBJ whole genome shotgun (WGS) entry which is preliminary data.</text>
</comment>
<keyword evidence="4 6" id="KW-1133">Transmembrane helix</keyword>
<feature type="transmembrane region" description="Helical" evidence="6">
    <location>
        <begin position="100"/>
        <end position="127"/>
    </location>
</feature>
<evidence type="ECO:0000313" key="9">
    <source>
        <dbReference type="Proteomes" id="UP000192247"/>
    </source>
</evidence>
<dbReference type="Proteomes" id="UP000192247">
    <property type="component" value="Unassembled WGS sequence"/>
</dbReference>
<comment type="similarity">
    <text evidence="2">Belongs to the DRAM/TMEM150 family.</text>
</comment>
<dbReference type="FunCoup" id="A0A1V9XP37">
    <property type="interactions" value="227"/>
</dbReference>
<keyword evidence="3 6" id="KW-0812">Transmembrane</keyword>
<sequence length="226" mass="25007">MAPYAFAVYRGDVPPWLPYISDAGGDPPQSAVFSMGMALIGLMFVMGIYLCYLILETQNINDCKLITWLGKLLILAGFFMCIGLFGIATNPTGHLRRDGSWTWVVLVPHLLGAATFFSSSIGMMALLTFTTFLLERPNWLNRLFVSRATILMGSLLGGLLVLVGLPALSEVEGLKPSPDHGRVYPPGTTWSAFGEWLIVLTFMLFVATFIPMFRRTKITLVVDYKK</sequence>
<organism evidence="8 9">
    <name type="scientific">Tropilaelaps mercedesae</name>
    <dbReference type="NCBI Taxonomy" id="418985"/>
    <lineage>
        <taxon>Eukaryota</taxon>
        <taxon>Metazoa</taxon>
        <taxon>Ecdysozoa</taxon>
        <taxon>Arthropoda</taxon>
        <taxon>Chelicerata</taxon>
        <taxon>Arachnida</taxon>
        <taxon>Acari</taxon>
        <taxon>Parasitiformes</taxon>
        <taxon>Mesostigmata</taxon>
        <taxon>Gamasina</taxon>
        <taxon>Dermanyssoidea</taxon>
        <taxon>Laelapidae</taxon>
        <taxon>Tropilaelaps</taxon>
    </lineage>
</organism>
<keyword evidence="9" id="KW-1185">Reference proteome</keyword>
<feature type="transmembrane region" description="Helical" evidence="6">
    <location>
        <begin position="148"/>
        <end position="169"/>
    </location>
</feature>
<dbReference type="PANTHER" id="PTHR21324">
    <property type="entry name" value="FASTING-INDUCIBLE INTEGRAL MEMBRANE PROTEIN TM6P1-RELATED"/>
    <property type="match status" value="1"/>
</dbReference>
<reference evidence="8 9" key="1">
    <citation type="journal article" date="2017" name="Gigascience">
        <title>Draft genome of the honey bee ectoparasitic mite, Tropilaelaps mercedesae, is shaped by the parasitic life history.</title>
        <authorList>
            <person name="Dong X."/>
            <person name="Armstrong S.D."/>
            <person name="Xia D."/>
            <person name="Makepeace B.L."/>
            <person name="Darby A.C."/>
            <person name="Kadowaki T."/>
        </authorList>
    </citation>
    <scope>NUCLEOTIDE SEQUENCE [LARGE SCALE GENOMIC DNA]</scope>
    <source>
        <strain evidence="8">Wuxi-XJTLU</strain>
    </source>
</reference>
<name>A0A1V9XP37_9ACAR</name>
<dbReference type="InterPro" id="IPR019402">
    <property type="entry name" value="CWH43_N"/>
</dbReference>